<evidence type="ECO:0000313" key="3">
    <source>
        <dbReference type="Proteomes" id="UP000238413"/>
    </source>
</evidence>
<keyword evidence="3" id="KW-1185">Reference proteome</keyword>
<accession>A0ABN5HYS6</accession>
<protein>
    <submittedName>
        <fullName evidence="2">Uncharacterized protein</fullName>
    </submittedName>
</protein>
<feature type="region of interest" description="Disordered" evidence="1">
    <location>
        <begin position="1"/>
        <end position="32"/>
    </location>
</feature>
<evidence type="ECO:0000256" key="1">
    <source>
        <dbReference type="SAM" id="MobiDB-lite"/>
    </source>
</evidence>
<evidence type="ECO:0000313" key="2">
    <source>
        <dbReference type="EMBL" id="AVH55696.1"/>
    </source>
</evidence>
<feature type="compositionally biased region" description="Gly residues" evidence="1">
    <location>
        <begin position="17"/>
        <end position="26"/>
    </location>
</feature>
<sequence length="65" mass="7081">MQHLLLPLPADQAGEFGRSGAGGGEAGDAQHRDRADRLALQVVDVALAQEDLLDVWERQIGWCWA</sequence>
<proteinExistence type="predicted"/>
<name>A0ABN5HYS6_9ACTN</name>
<organism evidence="2 3">
    <name type="scientific">Streptomyces dengpaensis</name>
    <dbReference type="NCBI Taxonomy" id="2049881"/>
    <lineage>
        <taxon>Bacteria</taxon>
        <taxon>Bacillati</taxon>
        <taxon>Actinomycetota</taxon>
        <taxon>Actinomycetes</taxon>
        <taxon>Kitasatosporales</taxon>
        <taxon>Streptomycetaceae</taxon>
        <taxon>Streptomyces</taxon>
    </lineage>
</organism>
<reference evidence="2 3" key="1">
    <citation type="submission" date="2018-02" db="EMBL/GenBank/DDBJ databases">
        <title>Complete genome sequence of Streptomyces dengpaensis, the producer of angucyclines.</title>
        <authorList>
            <person name="Yumei L."/>
        </authorList>
    </citation>
    <scope>NUCLEOTIDE SEQUENCE [LARGE SCALE GENOMIC DNA]</scope>
    <source>
        <strain evidence="2 3">XZHG99</strain>
    </source>
</reference>
<dbReference type="Proteomes" id="UP000238413">
    <property type="component" value="Chromosome"/>
</dbReference>
<dbReference type="EMBL" id="CP026652">
    <property type="protein sequence ID" value="AVH55696.1"/>
    <property type="molecule type" value="Genomic_DNA"/>
</dbReference>
<gene>
    <name evidence="2" type="ORF">C4B68_07810</name>
</gene>